<feature type="domain" description="N-acetyltransferase" evidence="1">
    <location>
        <begin position="26"/>
        <end position="182"/>
    </location>
</feature>
<dbReference type="InterPro" id="IPR016181">
    <property type="entry name" value="Acyl_CoA_acyltransferase"/>
</dbReference>
<dbReference type="Pfam" id="PF13302">
    <property type="entry name" value="Acetyltransf_3"/>
    <property type="match status" value="1"/>
</dbReference>
<dbReference type="AlphaFoldDB" id="A0AAD5TKR5"/>
<dbReference type="GO" id="GO:0016747">
    <property type="term" value="F:acyltransferase activity, transferring groups other than amino-acyl groups"/>
    <property type="evidence" value="ECO:0007669"/>
    <property type="project" value="InterPro"/>
</dbReference>
<dbReference type="Gene3D" id="3.40.630.30">
    <property type="match status" value="1"/>
</dbReference>
<organism evidence="2 3">
    <name type="scientific">Geranomyces variabilis</name>
    <dbReference type="NCBI Taxonomy" id="109894"/>
    <lineage>
        <taxon>Eukaryota</taxon>
        <taxon>Fungi</taxon>
        <taxon>Fungi incertae sedis</taxon>
        <taxon>Chytridiomycota</taxon>
        <taxon>Chytridiomycota incertae sedis</taxon>
        <taxon>Chytridiomycetes</taxon>
        <taxon>Spizellomycetales</taxon>
        <taxon>Powellomycetaceae</taxon>
        <taxon>Geranomyces</taxon>
    </lineage>
</organism>
<dbReference type="EMBL" id="JADGJQ010000056">
    <property type="protein sequence ID" value="KAJ3175076.1"/>
    <property type="molecule type" value="Genomic_DNA"/>
</dbReference>
<proteinExistence type="predicted"/>
<dbReference type="Proteomes" id="UP001212152">
    <property type="component" value="Unassembled WGS sequence"/>
</dbReference>
<comment type="caution">
    <text evidence="2">The sequence shown here is derived from an EMBL/GenBank/DDBJ whole genome shotgun (WGS) entry which is preliminary data.</text>
</comment>
<dbReference type="PROSITE" id="PS51186">
    <property type="entry name" value="GNAT"/>
    <property type="match status" value="1"/>
</dbReference>
<reference evidence="2" key="1">
    <citation type="submission" date="2020-05" db="EMBL/GenBank/DDBJ databases">
        <title>Phylogenomic resolution of chytrid fungi.</title>
        <authorList>
            <person name="Stajich J.E."/>
            <person name="Amses K."/>
            <person name="Simmons R."/>
            <person name="Seto K."/>
            <person name="Myers J."/>
            <person name="Bonds A."/>
            <person name="Quandt C.A."/>
            <person name="Barry K."/>
            <person name="Liu P."/>
            <person name="Grigoriev I."/>
            <person name="Longcore J.E."/>
            <person name="James T.Y."/>
        </authorList>
    </citation>
    <scope>NUCLEOTIDE SEQUENCE</scope>
    <source>
        <strain evidence="2">JEL0379</strain>
    </source>
</reference>
<dbReference type="CDD" id="cd04301">
    <property type="entry name" value="NAT_SF"/>
    <property type="match status" value="1"/>
</dbReference>
<evidence type="ECO:0000259" key="1">
    <source>
        <dbReference type="PROSITE" id="PS51186"/>
    </source>
</evidence>
<accession>A0AAD5TKR5</accession>
<evidence type="ECO:0000313" key="3">
    <source>
        <dbReference type="Proteomes" id="UP001212152"/>
    </source>
</evidence>
<dbReference type="PANTHER" id="PTHR43610:SF1">
    <property type="entry name" value="N-ACETYLTRANSFERASE DOMAIN-CONTAINING PROTEIN"/>
    <property type="match status" value="1"/>
</dbReference>
<sequence>MSVATPTPKAWPTSLPNVITVTSPRLVLRTSTLDDSPALCKILSDPQTMVHLKSMLKDYTIAEMDARTVERVERQHRSLQIPLTVFHNDEVIGTSGFRDIDLVKRTAEWGAILRADTQGRGFGQELLWVLLKYAFEELGIESVIIVTAGANTGMRRVVEKLGIQEAKLDTLGMPGQPGDTLEEPVCYQVTTSQWPALKKTLEGKLERWVGTW</sequence>
<keyword evidence="3" id="KW-1185">Reference proteome</keyword>
<dbReference type="InterPro" id="IPR000182">
    <property type="entry name" value="GNAT_dom"/>
</dbReference>
<name>A0AAD5TKR5_9FUNG</name>
<evidence type="ECO:0000313" key="2">
    <source>
        <dbReference type="EMBL" id="KAJ3175076.1"/>
    </source>
</evidence>
<dbReference type="SUPFAM" id="SSF55729">
    <property type="entry name" value="Acyl-CoA N-acyltransferases (Nat)"/>
    <property type="match status" value="1"/>
</dbReference>
<dbReference type="PANTHER" id="PTHR43610">
    <property type="entry name" value="BLL6696 PROTEIN"/>
    <property type="match status" value="1"/>
</dbReference>
<protein>
    <recommendedName>
        <fullName evidence="1">N-acetyltransferase domain-containing protein</fullName>
    </recommendedName>
</protein>
<gene>
    <name evidence="2" type="ORF">HDU87_006473</name>
</gene>